<dbReference type="SUPFAM" id="SSF56935">
    <property type="entry name" value="Porins"/>
    <property type="match status" value="1"/>
</dbReference>
<evidence type="ECO:0008006" key="5">
    <source>
        <dbReference type="Google" id="ProtNLM"/>
    </source>
</evidence>
<dbReference type="EMBL" id="RJUK01000001">
    <property type="protein sequence ID" value="ROQ20700.1"/>
    <property type="molecule type" value="Genomic_DNA"/>
</dbReference>
<keyword evidence="4" id="KW-1185">Reference proteome</keyword>
<keyword evidence="2" id="KW-0732">Signal</keyword>
<proteinExistence type="predicted"/>
<dbReference type="OrthoDB" id="9769143at2"/>
<feature type="region of interest" description="Disordered" evidence="1">
    <location>
        <begin position="283"/>
        <end position="302"/>
    </location>
</feature>
<comment type="caution">
    <text evidence="3">The sequence shown here is derived from an EMBL/GenBank/DDBJ whole genome shotgun (WGS) entry which is preliminary data.</text>
</comment>
<feature type="chain" id="PRO_5018269217" description="Beta-barrel porin 2" evidence="2">
    <location>
        <begin position="25"/>
        <end position="430"/>
    </location>
</feature>
<evidence type="ECO:0000313" key="4">
    <source>
        <dbReference type="Proteomes" id="UP000273643"/>
    </source>
</evidence>
<dbReference type="Proteomes" id="UP000273643">
    <property type="component" value="Unassembled WGS sequence"/>
</dbReference>
<organism evidence="3 4">
    <name type="scientific">Marinimicrobium koreense</name>
    <dbReference type="NCBI Taxonomy" id="306545"/>
    <lineage>
        <taxon>Bacteria</taxon>
        <taxon>Pseudomonadati</taxon>
        <taxon>Pseudomonadota</taxon>
        <taxon>Gammaproteobacteria</taxon>
        <taxon>Cellvibrionales</taxon>
        <taxon>Cellvibrionaceae</taxon>
        <taxon>Marinimicrobium</taxon>
    </lineage>
</organism>
<dbReference type="AlphaFoldDB" id="A0A3N1P1V6"/>
<protein>
    <recommendedName>
        <fullName evidence="5">Beta-barrel porin 2</fullName>
    </recommendedName>
</protein>
<sequence length="430" mass="48801">MRWTSLAIRSLLVSPLLLSGPLLAQTDDGWDDWETGDWEEEAGPAFPLYGFIELGAGSRLDRSPHHDRLSLGEARARLETDGSTSRFQYTVKGDLVYDEVLGEWDAQARELTVSNGIGDHLDAKLGRQVMTWGSGDYVFLNDLFAKDWQAFFIGRDDEYLKAPQDALRLSGYFDRANIELAWTPEFEPDVYPRGERLSVFNPMEDQIIGEAQAFVADTPDDDELALRVYRNIGSTEWALYGYDGFHKSPTALSSDGQPTFSRLRALGGSVRLPLGPGLFNAEVSHHDSLDDPSGTDPRTPNSQWRALVGYEKELLTRLTGSLQLYLEHTQDHDELVLNSPNPEWEAEQNRTLVTTRLTWRDARDTMTLSLFAFYSPSDEDGHVRPRFDYRFDDNLSLSTGFNLFFGEETHSFFGQFEDNNNAYARIRYAF</sequence>
<evidence type="ECO:0000256" key="2">
    <source>
        <dbReference type="SAM" id="SignalP"/>
    </source>
</evidence>
<name>A0A3N1P1V6_9GAMM</name>
<evidence type="ECO:0000256" key="1">
    <source>
        <dbReference type="SAM" id="MobiDB-lite"/>
    </source>
</evidence>
<evidence type="ECO:0000313" key="3">
    <source>
        <dbReference type="EMBL" id="ROQ20700.1"/>
    </source>
</evidence>
<feature type="signal peptide" evidence="2">
    <location>
        <begin position="1"/>
        <end position="24"/>
    </location>
</feature>
<reference evidence="3 4" key="1">
    <citation type="submission" date="2018-11" db="EMBL/GenBank/DDBJ databases">
        <title>Genomic Encyclopedia of Type Strains, Phase IV (KMG-IV): sequencing the most valuable type-strain genomes for metagenomic binning, comparative biology and taxonomic classification.</title>
        <authorList>
            <person name="Goeker M."/>
        </authorList>
    </citation>
    <scope>NUCLEOTIDE SEQUENCE [LARGE SCALE GENOMIC DNA]</scope>
    <source>
        <strain evidence="3 4">DSM 16974</strain>
    </source>
</reference>
<accession>A0A3N1P1V6</accession>
<gene>
    <name evidence="3" type="ORF">EDC38_1313</name>
</gene>
<dbReference type="RefSeq" id="WP_123637807.1">
    <property type="nucleotide sequence ID" value="NZ_RJUK01000001.1"/>
</dbReference>